<proteinExistence type="predicted"/>
<dbReference type="InterPro" id="IPR024534">
    <property type="entry name" value="JetD_C"/>
</dbReference>
<dbReference type="OrthoDB" id="322908at2"/>
<dbReference type="EMBL" id="LZSF01000054">
    <property type="protein sequence ID" value="OBA90426.1"/>
    <property type="molecule type" value="Genomic_DNA"/>
</dbReference>
<protein>
    <recommendedName>
        <fullName evidence="5">DUF3322 and DUF2220 domain-containing protein</fullName>
    </recommendedName>
</protein>
<evidence type="ECO:0008006" key="5">
    <source>
        <dbReference type="Google" id="ProtNLM"/>
    </source>
</evidence>
<feature type="domain" description="DUF3322" evidence="2">
    <location>
        <begin position="9"/>
        <end position="190"/>
    </location>
</feature>
<dbReference type="RefSeq" id="WP_061007253.1">
    <property type="nucleotide sequence ID" value="NZ_LSKA01000548.1"/>
</dbReference>
<dbReference type="AlphaFoldDB" id="A0A1A0MZE2"/>
<evidence type="ECO:0000313" key="4">
    <source>
        <dbReference type="Proteomes" id="UP000093962"/>
    </source>
</evidence>
<accession>A0A1A0MZE2</accession>
<dbReference type="Proteomes" id="UP000093962">
    <property type="component" value="Unassembled WGS sequence"/>
</dbReference>
<evidence type="ECO:0000259" key="1">
    <source>
        <dbReference type="Pfam" id="PF09983"/>
    </source>
</evidence>
<reference evidence="3 4" key="1">
    <citation type="submission" date="2016-06" db="EMBL/GenBank/DDBJ databases">
        <authorList>
            <person name="Kjaerup R.B."/>
            <person name="Dalgaard T.S."/>
            <person name="Juul-Madsen H.R."/>
        </authorList>
    </citation>
    <scope>NUCLEOTIDE SEQUENCE [LARGE SCALE GENOMIC DNA]</scope>
    <source>
        <strain evidence="3 4">1199456.5</strain>
    </source>
</reference>
<comment type="caution">
    <text evidence="3">The sequence shown here is derived from an EMBL/GenBank/DDBJ whole genome shotgun (WGS) entry which is preliminary data.</text>
</comment>
<dbReference type="Pfam" id="PF11795">
    <property type="entry name" value="DUF3322"/>
    <property type="match status" value="1"/>
</dbReference>
<evidence type="ECO:0000313" key="3">
    <source>
        <dbReference type="EMBL" id="OBA90426.1"/>
    </source>
</evidence>
<feature type="domain" description="Wadjet protein JetD C-terminal" evidence="1">
    <location>
        <begin position="204"/>
        <end position="379"/>
    </location>
</feature>
<sequence length="389" mass="43438">MNAAWTSAEDVAARVRRRWDDGSLLRSYANAEPFAPIEVPLRGPTLAQIGDDIAAARDWVVALDGGRGNDVRYALEWKTVGGRQIGRNAVPIRAVVSSYEQAWMLLGVVATVRRFDRLLTLTAQHKPVRDWIASYPHRALSLVSEMPRLVAAYEWLDGHRHSQRYLRELSASGVDTKFAERYRSDLAGMLGVSSSPGGFLADLGLRAKPSLLRLRLSSSLGLPVPLTEVAARTDELAQLDVQPHVALIIENEISYLSAAVPPNGVVIWGKGFDVDNAGKLQWLAGADVIYWGDIDTHGFAILDRLRAWLPSARSVLMDRETLLTHRDRWVSEDRPAKSLLTRLTADEYRLYSELVEGGLGDGVRLEQERVDWSWVEQRLRLTQERTAES</sequence>
<dbReference type="PIRSF" id="PIRSF028408">
    <property type="entry name" value="UCP028408"/>
    <property type="match status" value="1"/>
</dbReference>
<gene>
    <name evidence="3" type="ORF">A5642_12895</name>
</gene>
<organism evidence="3 4">
    <name type="scientific">Mycolicibacterium mucogenicum</name>
    <name type="common">Mycobacterium mucogenicum</name>
    <dbReference type="NCBI Taxonomy" id="56689"/>
    <lineage>
        <taxon>Bacteria</taxon>
        <taxon>Bacillati</taxon>
        <taxon>Actinomycetota</taxon>
        <taxon>Actinomycetes</taxon>
        <taxon>Mycobacteriales</taxon>
        <taxon>Mycobacteriaceae</taxon>
        <taxon>Mycolicibacterium</taxon>
    </lineage>
</organism>
<dbReference type="InterPro" id="IPR014544">
    <property type="entry name" value="UCP028408"/>
</dbReference>
<evidence type="ECO:0000259" key="2">
    <source>
        <dbReference type="Pfam" id="PF11795"/>
    </source>
</evidence>
<dbReference type="InterPro" id="IPR024537">
    <property type="entry name" value="DUF3322"/>
</dbReference>
<name>A0A1A0MZE2_MYCMU</name>
<dbReference type="Pfam" id="PF09983">
    <property type="entry name" value="JetD_C"/>
    <property type="match status" value="1"/>
</dbReference>